<feature type="compositionally biased region" description="Low complexity" evidence="1">
    <location>
        <begin position="461"/>
        <end position="470"/>
    </location>
</feature>
<accession>A0A162ZUF9</accession>
<feature type="region of interest" description="Disordered" evidence="1">
    <location>
        <begin position="601"/>
        <end position="626"/>
    </location>
</feature>
<organism evidence="2 3">
    <name type="scientific">Didymella rabiei</name>
    <name type="common">Chickpea ascochyta blight fungus</name>
    <name type="synonym">Mycosphaerella rabiei</name>
    <dbReference type="NCBI Taxonomy" id="5454"/>
    <lineage>
        <taxon>Eukaryota</taxon>
        <taxon>Fungi</taxon>
        <taxon>Dikarya</taxon>
        <taxon>Ascomycota</taxon>
        <taxon>Pezizomycotina</taxon>
        <taxon>Dothideomycetes</taxon>
        <taxon>Pleosporomycetidae</taxon>
        <taxon>Pleosporales</taxon>
        <taxon>Pleosporineae</taxon>
        <taxon>Didymellaceae</taxon>
        <taxon>Ascochyta</taxon>
    </lineage>
</organism>
<dbReference type="GO" id="GO:0005680">
    <property type="term" value="C:anaphase-promoting complex"/>
    <property type="evidence" value="ECO:0007669"/>
    <property type="project" value="InterPro"/>
</dbReference>
<dbReference type="EMBL" id="JYNV01000267">
    <property type="protein sequence ID" value="KZM20815.1"/>
    <property type="molecule type" value="Genomic_DNA"/>
</dbReference>
<proteinExistence type="predicted"/>
<feature type="compositionally biased region" description="Low complexity" evidence="1">
    <location>
        <begin position="416"/>
        <end position="428"/>
    </location>
</feature>
<protein>
    <submittedName>
        <fullName evidence="2">Anaphase-promoting complex-dependent proteasomal ubiquitin-dependent protein catabolic process</fullName>
    </submittedName>
</protein>
<dbReference type="Pfam" id="PF05841">
    <property type="entry name" value="Apc15p"/>
    <property type="match status" value="1"/>
</dbReference>
<comment type="caution">
    <text evidence="2">The sequence shown here is derived from an EMBL/GenBank/DDBJ whole genome shotgun (WGS) entry which is preliminary data.</text>
</comment>
<sequence length="626" mass="68270">MHESGTVDCTRPTGLQAYSPTALSGKSRLLVVQLRRGALIENDTLQPWAHVMMRIILHDGHAASHLLRRACAPLADLPEPAVWHPANRRRATLRSLWTLLQRPRVAVSASLPANPSKSFFRKAAAASIQHPAGRPSRRAVCLLPSQAPRTAPRLPAASLPGLPGQQPARQGRCRTLFFPCRLDKTLGDALPLRFSERNDSQSDFGCLPTDKNPSSVPLVSTPTRWLGVGSRSWPGAAVTLSLVSWLAFEVIDSSQSSLLQNVLPNRDSPARHQQDASLWPSHRVTNPFPSEDLSTSPPNNTPHPHPQQRRPTHRTSTLLATLTQDENIFEQRKANVQRFGAGWIRPPGVTKTLQATTDEELEKQEQEIMARREQVMMDLAAAQQEATNAEERQDREGMEENGEVEERDLDDDVPEAEASASELSASDSSSDEEGSVSDTEDGAREQESIPFNEDSFIEGSMVEAEVSAMLEMEEAEMAGVLQDERDLDDDIPEAGSYEHTDSELEDSSDDDAASRLPGMSSVRTTRSMRRSSGFQSARRSSGRRSSGRRSSGLPSTGGAQQNLGIGHSIGRRIDLGASLGNGRSSFGIDGSSSILEGSSFLRSSPAAQRPSLRDQFLRAARGGRRG</sequence>
<gene>
    <name evidence="2" type="ORF">ST47_g8025</name>
</gene>
<keyword evidence="3" id="KW-1185">Reference proteome</keyword>
<feature type="compositionally biased region" description="Low complexity" evidence="1">
    <location>
        <begin position="519"/>
        <end position="539"/>
    </location>
</feature>
<name>A0A162ZUF9_DIDRA</name>
<dbReference type="InterPro" id="IPR008402">
    <property type="entry name" value="APC_su15/mnd2"/>
</dbReference>
<evidence type="ECO:0000313" key="2">
    <source>
        <dbReference type="EMBL" id="KZM20815.1"/>
    </source>
</evidence>
<feature type="region of interest" description="Disordered" evidence="1">
    <location>
        <begin position="383"/>
        <end position="567"/>
    </location>
</feature>
<dbReference type="GO" id="GO:0031145">
    <property type="term" value="P:anaphase-promoting complex-dependent catabolic process"/>
    <property type="evidence" value="ECO:0007669"/>
    <property type="project" value="InterPro"/>
</dbReference>
<reference evidence="2 3" key="1">
    <citation type="journal article" date="2016" name="Sci. Rep.">
        <title>Draft genome sequencing and secretome analysis of fungal phytopathogen Ascochyta rabiei provides insight into the necrotrophic effector repertoire.</title>
        <authorList>
            <person name="Verma S."/>
            <person name="Gazara R.K."/>
            <person name="Nizam S."/>
            <person name="Parween S."/>
            <person name="Chattopadhyay D."/>
            <person name="Verma P.K."/>
        </authorList>
    </citation>
    <scope>NUCLEOTIDE SEQUENCE [LARGE SCALE GENOMIC DNA]</scope>
    <source>
        <strain evidence="2 3">ArDII</strain>
    </source>
</reference>
<dbReference type="AlphaFoldDB" id="A0A162ZUF9"/>
<feature type="compositionally biased region" description="Basic and acidic residues" evidence="1">
    <location>
        <begin position="389"/>
        <end position="398"/>
    </location>
</feature>
<dbReference type="STRING" id="5454.A0A162ZUF9"/>
<evidence type="ECO:0000313" key="3">
    <source>
        <dbReference type="Proteomes" id="UP000076837"/>
    </source>
</evidence>
<dbReference type="Proteomes" id="UP000076837">
    <property type="component" value="Unassembled WGS sequence"/>
</dbReference>
<evidence type="ECO:0000256" key="1">
    <source>
        <dbReference type="SAM" id="MobiDB-lite"/>
    </source>
</evidence>
<feature type="region of interest" description="Disordered" evidence="1">
    <location>
        <begin position="265"/>
        <end position="314"/>
    </location>
</feature>
<feature type="compositionally biased region" description="Low complexity" evidence="1">
    <location>
        <begin position="548"/>
        <end position="558"/>
    </location>
</feature>
<feature type="compositionally biased region" description="Acidic residues" evidence="1">
    <location>
        <begin position="429"/>
        <end position="440"/>
    </location>
</feature>
<feature type="compositionally biased region" description="Acidic residues" evidence="1">
    <location>
        <begin position="399"/>
        <end position="415"/>
    </location>
</feature>